<evidence type="ECO:0000313" key="2">
    <source>
        <dbReference type="EMBL" id="CAH2234031.1"/>
    </source>
</evidence>
<dbReference type="Proteomes" id="UP000838756">
    <property type="component" value="Unassembled WGS sequence"/>
</dbReference>
<feature type="domain" description="Trs120/TRAPPC9 fourth Ig-like" evidence="1">
    <location>
        <begin position="64"/>
        <end position="208"/>
    </location>
</feature>
<comment type="caution">
    <text evidence="2">The sequence shown here is derived from an EMBL/GenBank/DDBJ whole genome shotgun (WGS) entry which is preliminary data.</text>
</comment>
<accession>A0A8S4RB28</accession>
<dbReference type="InterPro" id="IPR058568">
    <property type="entry name" value="Ig_TRAPPC9_Trs120_4th"/>
</dbReference>
<sequence length="210" mass="23230">TLEPKSISTGASTNSLELMCSDHLTKNVDLRWHLLQSNIAGKASVKGITLSQTMMDIVRMSPLNWEVSVNKQCIKPQEEYNCIAGECLSLGVAVRNHLDRPLHKLCLSVQFYQDYNNGVLNYKLDNRVATAGNNKIVLATLLESAKAFHECTVVFLTPGEYKIDIQCSTSEPILDEAPVIRDNEPSAQTCAGEVSHIWRFIPPVAISVTD</sequence>
<dbReference type="OrthoDB" id="27962at2759"/>
<dbReference type="InterPro" id="IPR013935">
    <property type="entry name" value="Trs120_TRAPPC9"/>
</dbReference>
<name>A0A8S4RB28_9NEOP</name>
<evidence type="ECO:0000259" key="1">
    <source>
        <dbReference type="Pfam" id="PF26283"/>
    </source>
</evidence>
<dbReference type="GO" id="GO:0005802">
    <property type="term" value="C:trans-Golgi network"/>
    <property type="evidence" value="ECO:0007669"/>
    <property type="project" value="TreeGrafter"/>
</dbReference>
<keyword evidence="3" id="KW-1185">Reference proteome</keyword>
<dbReference type="EMBL" id="CAKXAJ010025023">
    <property type="protein sequence ID" value="CAH2234031.1"/>
    <property type="molecule type" value="Genomic_DNA"/>
</dbReference>
<dbReference type="Pfam" id="PF26283">
    <property type="entry name" value="Ig_TRAPPC9-Trs120_4th"/>
    <property type="match status" value="1"/>
</dbReference>
<protein>
    <submittedName>
        <fullName evidence="2">Jg27470 protein</fullName>
    </submittedName>
</protein>
<dbReference type="AlphaFoldDB" id="A0A8S4RB28"/>
<evidence type="ECO:0000313" key="3">
    <source>
        <dbReference type="Proteomes" id="UP000838756"/>
    </source>
</evidence>
<gene>
    <name evidence="2" type="primary">jg27470</name>
    <name evidence="2" type="ORF">PAEG_LOCUS11929</name>
</gene>
<proteinExistence type="predicted"/>
<feature type="non-terminal residue" evidence="2">
    <location>
        <position position="1"/>
    </location>
</feature>
<dbReference type="PANTHER" id="PTHR21512:SF5">
    <property type="entry name" value="TRAFFICKING PROTEIN PARTICLE COMPLEX SUBUNIT 9"/>
    <property type="match status" value="1"/>
</dbReference>
<organism evidence="2 3">
    <name type="scientific">Pararge aegeria aegeria</name>
    <dbReference type="NCBI Taxonomy" id="348720"/>
    <lineage>
        <taxon>Eukaryota</taxon>
        <taxon>Metazoa</taxon>
        <taxon>Ecdysozoa</taxon>
        <taxon>Arthropoda</taxon>
        <taxon>Hexapoda</taxon>
        <taxon>Insecta</taxon>
        <taxon>Pterygota</taxon>
        <taxon>Neoptera</taxon>
        <taxon>Endopterygota</taxon>
        <taxon>Lepidoptera</taxon>
        <taxon>Glossata</taxon>
        <taxon>Ditrysia</taxon>
        <taxon>Papilionoidea</taxon>
        <taxon>Nymphalidae</taxon>
        <taxon>Satyrinae</taxon>
        <taxon>Satyrini</taxon>
        <taxon>Parargina</taxon>
        <taxon>Pararge</taxon>
    </lineage>
</organism>
<reference evidence="2" key="1">
    <citation type="submission" date="2022-03" db="EMBL/GenBank/DDBJ databases">
        <authorList>
            <person name="Lindestad O."/>
        </authorList>
    </citation>
    <scope>NUCLEOTIDE SEQUENCE</scope>
</reference>
<dbReference type="PANTHER" id="PTHR21512">
    <property type="entry name" value="TRAFFICKING PROTEIN PARTICLE COMPLEX SUBUNIT 9"/>
    <property type="match status" value="1"/>
</dbReference>